<gene>
    <name evidence="2" type="ORF">EZJ58_2484</name>
</gene>
<name>A0A4R1NJI3_9GAMM</name>
<dbReference type="OrthoDB" id="2602488at2"/>
<keyword evidence="3" id="KW-1185">Reference proteome</keyword>
<dbReference type="Gene3D" id="3.90.70.10">
    <property type="entry name" value="Cysteine proteinases"/>
    <property type="match status" value="1"/>
</dbReference>
<dbReference type="RefSeq" id="WP_132923161.1">
    <property type="nucleotide sequence ID" value="NZ_SJOI01000001.1"/>
</dbReference>
<evidence type="ECO:0000259" key="1">
    <source>
        <dbReference type="Pfam" id="PF13529"/>
    </source>
</evidence>
<proteinExistence type="predicted"/>
<sequence length="219" mass="24170">MPVQHYPYVSQWSAPGLNQRILAGADPCGDPDWREQSGFSDAREYRFWSWRICGIACFQSLLLYRRRHGATPDPSLCSRYAIWRHAMAVKAYIPQPDGSVKGLIYAPFVEMIVRLYGISARVDTAISRESLADCLSRGMPVMASVSPKIRHADGYNSDPGANGGHLVLCYGLEGDRVWFNNPSATETAPYHSSLPLDAFFSWCAGRGVVFDAASCPAST</sequence>
<protein>
    <submittedName>
        <fullName evidence="2">Peptidase C39-like protein</fullName>
    </submittedName>
</protein>
<evidence type="ECO:0000313" key="3">
    <source>
        <dbReference type="Proteomes" id="UP000294555"/>
    </source>
</evidence>
<comment type="caution">
    <text evidence="2">The sequence shown here is derived from an EMBL/GenBank/DDBJ whole genome shotgun (WGS) entry which is preliminary data.</text>
</comment>
<dbReference type="Pfam" id="PF13529">
    <property type="entry name" value="Peptidase_C39_2"/>
    <property type="match status" value="1"/>
</dbReference>
<dbReference type="AlphaFoldDB" id="A0A4R1NJI3"/>
<accession>A0A4R1NJI3</accession>
<reference evidence="2 3" key="1">
    <citation type="submission" date="2019-02" db="EMBL/GenBank/DDBJ databases">
        <title>Investigation of anaerobic lignin degradation for improved lignocellulosic biofuels.</title>
        <authorList>
            <person name="Deangelis K."/>
        </authorList>
    </citation>
    <scope>NUCLEOTIDE SEQUENCE [LARGE SCALE GENOMIC DNA]</scope>
    <source>
        <strain evidence="2 3">159R</strain>
    </source>
</reference>
<evidence type="ECO:0000313" key="2">
    <source>
        <dbReference type="EMBL" id="TCL04370.1"/>
    </source>
</evidence>
<organism evidence="2 3">
    <name type="scientific">Sodalis ligni</name>
    <dbReference type="NCBI Taxonomy" id="2697027"/>
    <lineage>
        <taxon>Bacteria</taxon>
        <taxon>Pseudomonadati</taxon>
        <taxon>Pseudomonadota</taxon>
        <taxon>Gammaproteobacteria</taxon>
        <taxon>Enterobacterales</taxon>
        <taxon>Bruguierivoracaceae</taxon>
        <taxon>Sodalis</taxon>
    </lineage>
</organism>
<dbReference type="EMBL" id="SJOI01000001">
    <property type="protein sequence ID" value="TCL04370.1"/>
    <property type="molecule type" value="Genomic_DNA"/>
</dbReference>
<feature type="domain" description="Peptidase C39-like" evidence="1">
    <location>
        <begin position="6"/>
        <end position="182"/>
    </location>
</feature>
<dbReference type="InterPro" id="IPR039564">
    <property type="entry name" value="Peptidase_C39-like"/>
</dbReference>
<dbReference type="Proteomes" id="UP000294555">
    <property type="component" value="Unassembled WGS sequence"/>
</dbReference>